<dbReference type="InterPro" id="IPR025444">
    <property type="entry name" value="Monooxy_af470"/>
</dbReference>
<protein>
    <submittedName>
        <fullName evidence="2">Uncharacterized protein</fullName>
    </submittedName>
</protein>
<organism evidence="2 3">
    <name type="scientific">Nitrolancea hollandica Lb</name>
    <dbReference type="NCBI Taxonomy" id="1129897"/>
    <lineage>
        <taxon>Bacteria</taxon>
        <taxon>Pseudomonadati</taxon>
        <taxon>Thermomicrobiota</taxon>
        <taxon>Thermomicrobia</taxon>
        <taxon>Sphaerobacterales</taxon>
        <taxon>Sphaerobacterineae</taxon>
        <taxon>Sphaerobacteraceae</taxon>
        <taxon>Nitrolancea</taxon>
    </lineage>
</organism>
<evidence type="ECO:0000256" key="1">
    <source>
        <dbReference type="SAM" id="MobiDB-lite"/>
    </source>
</evidence>
<reference evidence="2 3" key="1">
    <citation type="journal article" date="2012" name="ISME J.">
        <title>Nitrification expanded: discovery, physiology and genomics of a nitrite-oxidizing bacterium from the phylum Chloroflexi.</title>
        <authorList>
            <person name="Sorokin D.Y."/>
            <person name="Lucker S."/>
            <person name="Vejmelkova D."/>
            <person name="Kostrikina N.A."/>
            <person name="Kleerebezem R."/>
            <person name="Rijpstra W.I."/>
            <person name="Damste J.S."/>
            <person name="Le Paslier D."/>
            <person name="Muyzer G."/>
            <person name="Wagner M."/>
            <person name="van Loosdrecht M.C."/>
            <person name="Daims H."/>
        </authorList>
    </citation>
    <scope>NUCLEOTIDE SEQUENCE [LARGE SCALE GENOMIC DNA]</scope>
    <source>
        <strain evidence="3">none</strain>
    </source>
</reference>
<dbReference type="EMBL" id="CAGS01000259">
    <property type="protein sequence ID" value="CCF84316.1"/>
    <property type="molecule type" value="Genomic_DNA"/>
</dbReference>
<dbReference type="Pfam" id="PF13826">
    <property type="entry name" value="Monooxy_af470-like"/>
    <property type="match status" value="1"/>
</dbReference>
<dbReference type="RefSeq" id="WP_008478396.1">
    <property type="nucleotide sequence ID" value="NZ_CAGS01000259.1"/>
</dbReference>
<evidence type="ECO:0000313" key="2">
    <source>
        <dbReference type="EMBL" id="CCF84316.1"/>
    </source>
</evidence>
<dbReference type="Proteomes" id="UP000004221">
    <property type="component" value="Unassembled WGS sequence"/>
</dbReference>
<keyword evidence="3" id="KW-1185">Reference proteome</keyword>
<feature type="region of interest" description="Disordered" evidence="1">
    <location>
        <begin position="151"/>
        <end position="170"/>
    </location>
</feature>
<evidence type="ECO:0000313" key="3">
    <source>
        <dbReference type="Proteomes" id="UP000004221"/>
    </source>
</evidence>
<name>I4EI04_9BACT</name>
<dbReference type="AlphaFoldDB" id="I4EI04"/>
<proteinExistence type="predicted"/>
<accession>I4EI04</accession>
<sequence length="170" mass="19182">MNGFSRGRFTAKTDEPFVVFVIGMRINRLRSVSKWTSVVRGLVSMLRYLSRYPEKGMLGSKICLSWRGLTLVQYWRSFEHLEKFARDASDPHIGAWREFNKMIGAEGSVGVWHESYLVEPGQFEAIYYNMPVTGLTAATEHVPAVGRRETARRRLGGESEPAVPTPTVAA</sequence>
<gene>
    <name evidence="2" type="ORF">NITHO_3310033</name>
</gene>
<comment type="caution">
    <text evidence="2">The sequence shown here is derived from an EMBL/GenBank/DDBJ whole genome shotgun (WGS) entry which is preliminary data.</text>
</comment>